<dbReference type="Gene3D" id="3.40.109.10">
    <property type="entry name" value="NADH Oxidase"/>
    <property type="match status" value="1"/>
</dbReference>
<feature type="transmembrane region" description="Helical" evidence="1">
    <location>
        <begin position="38"/>
        <end position="55"/>
    </location>
</feature>
<dbReference type="SUPFAM" id="SSF55469">
    <property type="entry name" value="FMN-dependent nitroreductase-like"/>
    <property type="match status" value="2"/>
</dbReference>
<dbReference type="InterPro" id="IPR000415">
    <property type="entry name" value="Nitroreductase-like"/>
</dbReference>
<dbReference type="NCBIfam" id="NF047509">
    <property type="entry name" value="Rv3131_FMN_oxido"/>
    <property type="match status" value="1"/>
</dbReference>
<organism evidence="2 3">
    <name type="scientific">Caldalkalibacillus horti</name>
    <dbReference type="NCBI Taxonomy" id="77523"/>
    <lineage>
        <taxon>Bacteria</taxon>
        <taxon>Bacillati</taxon>
        <taxon>Bacillota</taxon>
        <taxon>Bacilli</taxon>
        <taxon>Bacillales</taxon>
        <taxon>Bacillaceae</taxon>
        <taxon>Caldalkalibacillus</taxon>
    </lineage>
</organism>
<dbReference type="RefSeq" id="WP_307396875.1">
    <property type="nucleotide sequence ID" value="NZ_BAAADK010000006.1"/>
</dbReference>
<evidence type="ECO:0000256" key="1">
    <source>
        <dbReference type="SAM" id="Phobius"/>
    </source>
</evidence>
<name>A0ABT9W3B5_9BACI</name>
<evidence type="ECO:0000313" key="2">
    <source>
        <dbReference type="EMBL" id="MDQ0167727.1"/>
    </source>
</evidence>
<keyword evidence="1" id="KW-0812">Transmembrane</keyword>
<keyword evidence="3" id="KW-1185">Reference proteome</keyword>
<dbReference type="EMBL" id="JAUSTY010000019">
    <property type="protein sequence ID" value="MDQ0167727.1"/>
    <property type="molecule type" value="Genomic_DNA"/>
</dbReference>
<gene>
    <name evidence="2" type="ORF">J2S11_003654</name>
</gene>
<comment type="caution">
    <text evidence="2">The sequence shown here is derived from an EMBL/GenBank/DDBJ whole genome shotgun (WGS) entry which is preliminary data.</text>
</comment>
<sequence length="415" mass="46724">MTVHKKDKRTDEGTEETIEAKTNPENIAWTRRKFLKRAGATLLVVSVGGILWRAVDQGVFSTGKGPAYELWDVHADEPVTGPLALVQAAILASNPHNSQPWLFRIADTSIELYADEQRNIGSIDPFFREMQMGLGCALENLTLAAQEQGYSPNVRIYPDHSDPTFVAHIDLYPGNKISSPLYHAIPNRRTHRGAYDIDRPVPQAFFDEAEELCQDEPKVKLTWLTTAELKKEAGDLTISATEAITSDPEMSYDSNAWYRDSWQDLQEYRDGITLDAQGGPLWLRIAGKLLPPLSTEQANQFWVNSTRQTHTSTAAAYGLLSIKDFSSKEDRVRAGRVWQRIHLYGTVHGLGLHPLNQPVEMRDRELHLGATPFFGQRLQDLLGLADWDVLFLFRLGYPLAQTHPSPRRALEDVLI</sequence>
<reference evidence="2 3" key="1">
    <citation type="submission" date="2023-07" db="EMBL/GenBank/DDBJ databases">
        <title>Genomic Encyclopedia of Type Strains, Phase IV (KMG-IV): sequencing the most valuable type-strain genomes for metagenomic binning, comparative biology and taxonomic classification.</title>
        <authorList>
            <person name="Goeker M."/>
        </authorList>
    </citation>
    <scope>NUCLEOTIDE SEQUENCE [LARGE SCALE GENOMIC DNA]</scope>
    <source>
        <strain evidence="2 3">DSM 12751</strain>
    </source>
</reference>
<keyword evidence="1" id="KW-1133">Transmembrane helix</keyword>
<dbReference type="Proteomes" id="UP001235840">
    <property type="component" value="Unassembled WGS sequence"/>
</dbReference>
<protein>
    <submittedName>
        <fullName evidence="2">Nitroreductase</fullName>
    </submittedName>
</protein>
<accession>A0ABT9W3B5</accession>
<keyword evidence="1" id="KW-0472">Membrane</keyword>
<proteinExistence type="predicted"/>
<evidence type="ECO:0000313" key="3">
    <source>
        <dbReference type="Proteomes" id="UP001235840"/>
    </source>
</evidence>